<dbReference type="GO" id="GO:0016485">
    <property type="term" value="P:protein processing"/>
    <property type="evidence" value="ECO:0007669"/>
    <property type="project" value="TreeGrafter"/>
</dbReference>
<dbReference type="GO" id="GO:0046872">
    <property type="term" value="F:metal ion binding"/>
    <property type="evidence" value="ECO:0007669"/>
    <property type="project" value="UniProtKB-KW"/>
</dbReference>
<feature type="domain" description="Peptidase M13 C-terminal" evidence="9">
    <location>
        <begin position="606"/>
        <end position="809"/>
    </location>
</feature>
<dbReference type="Pfam" id="PF01431">
    <property type="entry name" value="Peptidase_M13"/>
    <property type="match status" value="1"/>
</dbReference>
<dbReference type="PROSITE" id="PS51885">
    <property type="entry name" value="NEPRILYSIN"/>
    <property type="match status" value="1"/>
</dbReference>
<dbReference type="OrthoDB" id="6475849at2759"/>
<dbReference type="AlphaFoldDB" id="A0A9Q1BE16"/>
<organism evidence="11 12">
    <name type="scientific">Holothuria leucospilota</name>
    <name type="common">Black long sea cucumber</name>
    <name type="synonym">Mertensiothuria leucospilota</name>
    <dbReference type="NCBI Taxonomy" id="206669"/>
    <lineage>
        <taxon>Eukaryota</taxon>
        <taxon>Metazoa</taxon>
        <taxon>Echinodermata</taxon>
        <taxon>Eleutherozoa</taxon>
        <taxon>Echinozoa</taxon>
        <taxon>Holothuroidea</taxon>
        <taxon>Aspidochirotacea</taxon>
        <taxon>Aspidochirotida</taxon>
        <taxon>Holothuriidae</taxon>
        <taxon>Holothuria</taxon>
    </lineage>
</organism>
<evidence type="ECO:0000256" key="6">
    <source>
        <dbReference type="ARBA" id="ARBA00022833"/>
    </source>
</evidence>
<keyword evidence="3" id="KW-0645">Protease</keyword>
<dbReference type="InterPro" id="IPR024079">
    <property type="entry name" value="MetalloPept_cat_dom_sf"/>
</dbReference>
<feature type="transmembrane region" description="Helical" evidence="8">
    <location>
        <begin position="106"/>
        <end position="130"/>
    </location>
</feature>
<feature type="domain" description="Peptidase M13 N-terminal" evidence="10">
    <location>
        <begin position="157"/>
        <end position="547"/>
    </location>
</feature>
<gene>
    <name evidence="11" type="ORF">HOLleu_39045</name>
</gene>
<evidence type="ECO:0000259" key="10">
    <source>
        <dbReference type="Pfam" id="PF05649"/>
    </source>
</evidence>
<evidence type="ECO:0000256" key="5">
    <source>
        <dbReference type="ARBA" id="ARBA00022801"/>
    </source>
</evidence>
<dbReference type="InterPro" id="IPR018497">
    <property type="entry name" value="Peptidase_M13_C"/>
</dbReference>
<accession>A0A9Q1BE16</accession>
<dbReference type="PRINTS" id="PR00786">
    <property type="entry name" value="NEPRILYSIN"/>
</dbReference>
<evidence type="ECO:0000256" key="4">
    <source>
        <dbReference type="ARBA" id="ARBA00022723"/>
    </source>
</evidence>
<keyword evidence="5" id="KW-0378">Hydrolase</keyword>
<dbReference type="GO" id="GO:0005886">
    <property type="term" value="C:plasma membrane"/>
    <property type="evidence" value="ECO:0007669"/>
    <property type="project" value="TreeGrafter"/>
</dbReference>
<dbReference type="SUPFAM" id="SSF55486">
    <property type="entry name" value="Metalloproteases ('zincins'), catalytic domain"/>
    <property type="match status" value="1"/>
</dbReference>
<dbReference type="CDD" id="cd08662">
    <property type="entry name" value="M13"/>
    <property type="match status" value="1"/>
</dbReference>
<dbReference type="InterPro" id="IPR008753">
    <property type="entry name" value="Peptidase_M13_N"/>
</dbReference>
<comment type="similarity">
    <text evidence="2">Belongs to the peptidase M13 family.</text>
</comment>
<dbReference type="PANTHER" id="PTHR11733">
    <property type="entry name" value="ZINC METALLOPROTEASE FAMILY M13 NEPRILYSIN-RELATED"/>
    <property type="match status" value="1"/>
</dbReference>
<dbReference type="InterPro" id="IPR000718">
    <property type="entry name" value="Peptidase_M13"/>
</dbReference>
<dbReference type="Proteomes" id="UP001152320">
    <property type="component" value="Chromosome 21"/>
</dbReference>
<evidence type="ECO:0000256" key="2">
    <source>
        <dbReference type="ARBA" id="ARBA00007357"/>
    </source>
</evidence>
<dbReference type="Gene3D" id="3.40.390.10">
    <property type="entry name" value="Collagenase (Catalytic Domain)"/>
    <property type="match status" value="1"/>
</dbReference>
<evidence type="ECO:0000256" key="7">
    <source>
        <dbReference type="ARBA" id="ARBA00023049"/>
    </source>
</evidence>
<keyword evidence="12" id="KW-1185">Reference proteome</keyword>
<keyword evidence="8" id="KW-1133">Transmembrane helix</keyword>
<dbReference type="GO" id="GO:0004222">
    <property type="term" value="F:metalloendopeptidase activity"/>
    <property type="evidence" value="ECO:0007669"/>
    <property type="project" value="InterPro"/>
</dbReference>
<evidence type="ECO:0000256" key="8">
    <source>
        <dbReference type="SAM" id="Phobius"/>
    </source>
</evidence>
<dbReference type="InterPro" id="IPR042089">
    <property type="entry name" value="Peptidase_M13_dom_2"/>
</dbReference>
<comment type="caution">
    <text evidence="11">The sequence shown here is derived from an EMBL/GenBank/DDBJ whole genome shotgun (WGS) entry which is preliminary data.</text>
</comment>
<comment type="cofactor">
    <cofactor evidence="1">
        <name>Zn(2+)</name>
        <dbReference type="ChEBI" id="CHEBI:29105"/>
    </cofactor>
</comment>
<keyword evidence="7" id="KW-0482">Metalloprotease</keyword>
<keyword evidence="8" id="KW-0812">Transmembrane</keyword>
<name>A0A9Q1BE16_HOLLE</name>
<keyword evidence="4" id="KW-0479">Metal-binding</keyword>
<dbReference type="PANTHER" id="PTHR11733:SF167">
    <property type="entry name" value="FI17812P1-RELATED"/>
    <property type="match status" value="1"/>
</dbReference>
<dbReference type="Gene3D" id="1.10.1380.10">
    <property type="entry name" value="Neutral endopeptidase , domain2"/>
    <property type="match status" value="1"/>
</dbReference>
<proteinExistence type="inferred from homology"/>
<keyword evidence="6" id="KW-0862">Zinc</keyword>
<evidence type="ECO:0000313" key="12">
    <source>
        <dbReference type="Proteomes" id="UP001152320"/>
    </source>
</evidence>
<dbReference type="Pfam" id="PF05649">
    <property type="entry name" value="Peptidase_M13_N"/>
    <property type="match status" value="1"/>
</dbReference>
<evidence type="ECO:0000256" key="3">
    <source>
        <dbReference type="ARBA" id="ARBA00022670"/>
    </source>
</evidence>
<dbReference type="EMBL" id="JAIZAY010000021">
    <property type="protein sequence ID" value="KAJ8021754.1"/>
    <property type="molecule type" value="Genomic_DNA"/>
</dbReference>
<evidence type="ECO:0000259" key="9">
    <source>
        <dbReference type="Pfam" id="PF01431"/>
    </source>
</evidence>
<evidence type="ECO:0000313" key="11">
    <source>
        <dbReference type="EMBL" id="KAJ8021754.1"/>
    </source>
</evidence>
<sequence>MAVSFLNPFHNYKKKNHLQELYDQHNSAELEIESHCLLCSSEMVRYERSSLSGRDDLDAEENNVDKRAAGDKVLDIETENANHIKFHTPTRKVHKLWKDRQLLEKILIVICGLLLIAVLILSILLARAWYKGDICMSDTCFIISSSIIPAMDKTADPCEDFYQYACGNWIKRNPGPDGASRWNLFQSLWNENQRVLKKVLESELNTTSKAELKAQGYYRSCLDEDEIIEKLGATPLLKAIDMLGGWNVTATMKEESSLQSTLEDLGFYYVEQPFFVLLVAADDKSSKKNIIQIGPPHLLLPDAQYMLNRTEDDELLEAYRGFMRRITQLLGAEGEETDRQLEEILQFGIQLANITMRDDNLDADPETLYNRMTITELQEISPFMDWLSYMQKLFSSVKDVRIQEDEPLIIFEPELMKDISVLVENADPVLVRNYMIWKFVSMFVEFLSEDFREADDDFQEALSGAKESQPKWRMCMTETDEGLGFALGALFVKEAFQGESKVMAAQMVEEVRSAFKRNLPDLEWMDDETRNAAKEKADNILDLIGFPDFILDADKLDKFYEKVDINASAYFGNSVEVLRFLVQAELESLRQETDRGLWEMSPATVNAYYSPIKNEIVFPAGILQAPFYDREYPKSLNFGGMGVVMGHEITHAFDDKGRGYDQYGNLNQWWNNETIGRFQDQTKCFVDQYSKYQVNNKNVDGRKTLGENIADNGGLKSAFLAYEDWVRSNGEEKPLPGIGLTNRQLFFLGFAQVWCSYSTPEEALLHLVTDGHSPPKYRVIGTLSNSEDFAREFKCPVNSTMNPIKKCEVW</sequence>
<keyword evidence="8" id="KW-0472">Membrane</keyword>
<reference evidence="11" key="1">
    <citation type="submission" date="2021-10" db="EMBL/GenBank/DDBJ databases">
        <title>Tropical sea cucumber genome reveals ecological adaptation and Cuvierian tubules defense mechanism.</title>
        <authorList>
            <person name="Chen T."/>
        </authorList>
    </citation>
    <scope>NUCLEOTIDE SEQUENCE</scope>
    <source>
        <strain evidence="11">Nanhai2018</strain>
        <tissue evidence="11">Muscle</tissue>
    </source>
</reference>
<evidence type="ECO:0000256" key="1">
    <source>
        <dbReference type="ARBA" id="ARBA00001947"/>
    </source>
</evidence>
<protein>
    <submittedName>
        <fullName evidence="11">Endothelin-converting enzyme 1</fullName>
    </submittedName>
</protein>